<dbReference type="Proteomes" id="UP000632498">
    <property type="component" value="Unassembled WGS sequence"/>
</dbReference>
<feature type="domain" description="Methyl-accepting transducer" evidence="11">
    <location>
        <begin position="307"/>
        <end position="533"/>
    </location>
</feature>
<evidence type="ECO:0000313" key="14">
    <source>
        <dbReference type="EMBL" id="GGF72493.1"/>
    </source>
</evidence>
<dbReference type="AlphaFoldDB" id="A0A917C598"/>
<feature type="domain" description="HAMP" evidence="13">
    <location>
        <begin position="213"/>
        <end position="266"/>
    </location>
</feature>
<dbReference type="SUPFAM" id="SSF58104">
    <property type="entry name" value="Methyl-accepting chemotaxis protein (MCP) signaling domain"/>
    <property type="match status" value="1"/>
</dbReference>
<dbReference type="GO" id="GO:0005886">
    <property type="term" value="C:plasma membrane"/>
    <property type="evidence" value="ECO:0007669"/>
    <property type="project" value="UniProtKB-SubCell"/>
</dbReference>
<evidence type="ECO:0000259" key="13">
    <source>
        <dbReference type="PROSITE" id="PS50885"/>
    </source>
</evidence>
<accession>A0A917C598</accession>
<proteinExistence type="inferred from homology"/>
<evidence type="ECO:0000256" key="10">
    <source>
        <dbReference type="SAM" id="Phobius"/>
    </source>
</evidence>
<evidence type="ECO:0000259" key="12">
    <source>
        <dbReference type="PROSITE" id="PS50192"/>
    </source>
</evidence>
<dbReference type="RefSeq" id="WP_188666390.1">
    <property type="nucleotide sequence ID" value="NZ_BMHV01000025.1"/>
</dbReference>
<comment type="similarity">
    <text evidence="8">Belongs to the methyl-accepting chemotaxis (MCP) protein family.</text>
</comment>
<evidence type="ECO:0000259" key="11">
    <source>
        <dbReference type="PROSITE" id="PS50111"/>
    </source>
</evidence>
<dbReference type="GO" id="GO:0006935">
    <property type="term" value="P:chemotaxis"/>
    <property type="evidence" value="ECO:0007669"/>
    <property type="project" value="InterPro"/>
</dbReference>
<sequence length="565" mass="61023">MFLDKLKISSKIWLPAIIFTIALVAVAGIAAQNMKQTLLTDRQDKVRSVVEEAHSIVEGYVARVKSGELSTEDAQKRAREVIKSIRYGGSEYLWINDTNNIMIMHPIKPALDGQKLDKLQDKNGKYLFTEFIQAVQNESGSGFVDYFWPKPGFEDAVHKISFVSLIKDWGWIIGSGLYTDDVDAAFWAQFKIFAIMVIVALLVAGAISFLVAKNLSTGLSRISNQMSHLAEGKLDIEVSGQHRGDEIGEMARAVEVFKQNSIEANQLRTSQEENRILAEQEQKQSLITMADNIHNQIHSVMEKMGGVVARLGQSADTMHNNAEATNQQSSSVASISEQTSTNVQTVAAATEELNSSSHEIGRQVEHTNQTAEAAAQEAQQTNIVIQGLSGAAGKIGEVVSIIQDIAEQTNLLALNATIEAARAGEAGKGFAVVASEVKNLANQTARATDEVSQHISAIQHQTSDAVGAIEGITNTISNMREASTAIAAAVEEQHAAIQEISRSVQEASRGTQEISSHIAAVAEDANQTMLSADEVKSASDELLASSDALDRAMTDLVNDLRQKGA</sequence>
<dbReference type="InterPro" id="IPR004010">
    <property type="entry name" value="Double_Cache_2"/>
</dbReference>
<keyword evidence="6 10" id="KW-0472">Membrane</keyword>
<dbReference type="InterPro" id="IPR033480">
    <property type="entry name" value="sCache_2"/>
</dbReference>
<keyword evidence="15" id="KW-1185">Reference proteome</keyword>
<feature type="transmembrane region" description="Helical" evidence="10">
    <location>
        <begin position="192"/>
        <end position="212"/>
    </location>
</feature>
<dbReference type="SMART" id="SM01049">
    <property type="entry name" value="Cache_2"/>
    <property type="match status" value="1"/>
</dbReference>
<dbReference type="GO" id="GO:0004888">
    <property type="term" value="F:transmembrane signaling receptor activity"/>
    <property type="evidence" value="ECO:0007669"/>
    <property type="project" value="InterPro"/>
</dbReference>
<protein>
    <submittedName>
        <fullName evidence="14">Chemotaxis protein</fullName>
    </submittedName>
</protein>
<dbReference type="Pfam" id="PF00015">
    <property type="entry name" value="MCPsignal"/>
    <property type="match status" value="1"/>
</dbReference>
<dbReference type="PROSITE" id="PS50192">
    <property type="entry name" value="T_SNARE"/>
    <property type="match status" value="1"/>
</dbReference>
<dbReference type="Gene3D" id="1.10.287.950">
    <property type="entry name" value="Methyl-accepting chemotaxis protein"/>
    <property type="match status" value="1"/>
</dbReference>
<dbReference type="Pfam" id="PF08269">
    <property type="entry name" value="dCache_2"/>
    <property type="match status" value="1"/>
</dbReference>
<reference evidence="14" key="1">
    <citation type="journal article" date="2014" name="Int. J. Syst. Evol. Microbiol.">
        <title>Complete genome sequence of Corynebacterium casei LMG S-19264T (=DSM 44701T), isolated from a smear-ripened cheese.</title>
        <authorList>
            <consortium name="US DOE Joint Genome Institute (JGI-PGF)"/>
            <person name="Walter F."/>
            <person name="Albersmeier A."/>
            <person name="Kalinowski J."/>
            <person name="Ruckert C."/>
        </authorList>
    </citation>
    <scope>NUCLEOTIDE SEQUENCE</scope>
    <source>
        <strain evidence="14">CGMCC 1.15254</strain>
    </source>
</reference>
<evidence type="ECO:0000256" key="7">
    <source>
        <dbReference type="ARBA" id="ARBA00023224"/>
    </source>
</evidence>
<comment type="caution">
    <text evidence="14">The sequence shown here is derived from an EMBL/GenBank/DDBJ whole genome shotgun (WGS) entry which is preliminary data.</text>
</comment>
<keyword evidence="7 9" id="KW-0807">Transducer</keyword>
<gene>
    <name evidence="14" type="ORF">GCM10011332_28070</name>
</gene>
<feature type="domain" description="T-SNARE coiled-coil homology" evidence="12">
    <location>
        <begin position="459"/>
        <end position="521"/>
    </location>
</feature>
<dbReference type="InterPro" id="IPR004090">
    <property type="entry name" value="Chemotax_Me-accpt_rcpt"/>
</dbReference>
<dbReference type="GO" id="GO:0007165">
    <property type="term" value="P:signal transduction"/>
    <property type="evidence" value="ECO:0007669"/>
    <property type="project" value="UniProtKB-KW"/>
</dbReference>
<feature type="transmembrane region" description="Helical" evidence="10">
    <location>
        <begin position="12"/>
        <end position="31"/>
    </location>
</feature>
<comment type="subcellular location">
    <subcellularLocation>
        <location evidence="1">Cell inner membrane</location>
        <topology evidence="1">Multi-pass membrane protein</topology>
    </subcellularLocation>
</comment>
<reference evidence="14" key="2">
    <citation type="submission" date="2020-09" db="EMBL/GenBank/DDBJ databases">
        <authorList>
            <person name="Sun Q."/>
            <person name="Zhou Y."/>
        </authorList>
    </citation>
    <scope>NUCLEOTIDE SEQUENCE</scope>
    <source>
        <strain evidence="14">CGMCC 1.15254</strain>
    </source>
</reference>
<keyword evidence="4 10" id="KW-0812">Transmembrane</keyword>
<keyword evidence="2" id="KW-1003">Cell membrane</keyword>
<dbReference type="SMART" id="SM00283">
    <property type="entry name" value="MA"/>
    <property type="match status" value="1"/>
</dbReference>
<evidence type="ECO:0000256" key="3">
    <source>
        <dbReference type="ARBA" id="ARBA00022519"/>
    </source>
</evidence>
<dbReference type="PROSITE" id="PS50111">
    <property type="entry name" value="CHEMOTAXIS_TRANSDUC_2"/>
    <property type="match status" value="1"/>
</dbReference>
<keyword evidence="5 10" id="KW-1133">Transmembrane helix</keyword>
<name>A0A917C598_9PROT</name>
<evidence type="ECO:0000256" key="4">
    <source>
        <dbReference type="ARBA" id="ARBA00022692"/>
    </source>
</evidence>
<evidence type="ECO:0000313" key="15">
    <source>
        <dbReference type="Proteomes" id="UP000632498"/>
    </source>
</evidence>
<dbReference type="PRINTS" id="PR00260">
    <property type="entry name" value="CHEMTRNSDUCR"/>
</dbReference>
<keyword evidence="3" id="KW-0997">Cell inner membrane</keyword>
<dbReference type="PANTHER" id="PTHR32089">
    <property type="entry name" value="METHYL-ACCEPTING CHEMOTAXIS PROTEIN MCPB"/>
    <property type="match status" value="1"/>
</dbReference>
<dbReference type="PANTHER" id="PTHR32089:SF112">
    <property type="entry name" value="LYSOZYME-LIKE PROTEIN-RELATED"/>
    <property type="match status" value="1"/>
</dbReference>
<evidence type="ECO:0000256" key="6">
    <source>
        <dbReference type="ARBA" id="ARBA00023136"/>
    </source>
</evidence>
<dbReference type="InterPro" id="IPR000727">
    <property type="entry name" value="T_SNARE_dom"/>
</dbReference>
<dbReference type="Gene3D" id="6.10.340.10">
    <property type="match status" value="1"/>
</dbReference>
<dbReference type="SMART" id="SM00304">
    <property type="entry name" value="HAMP"/>
    <property type="match status" value="1"/>
</dbReference>
<dbReference type="EMBL" id="BMHV01000025">
    <property type="protein sequence ID" value="GGF72493.1"/>
    <property type="molecule type" value="Genomic_DNA"/>
</dbReference>
<dbReference type="InterPro" id="IPR003660">
    <property type="entry name" value="HAMP_dom"/>
</dbReference>
<dbReference type="PROSITE" id="PS50885">
    <property type="entry name" value="HAMP"/>
    <property type="match status" value="1"/>
</dbReference>
<evidence type="ECO:0000256" key="5">
    <source>
        <dbReference type="ARBA" id="ARBA00022989"/>
    </source>
</evidence>
<evidence type="ECO:0000256" key="9">
    <source>
        <dbReference type="PROSITE-ProRule" id="PRU00284"/>
    </source>
</evidence>
<dbReference type="InterPro" id="IPR004089">
    <property type="entry name" value="MCPsignal_dom"/>
</dbReference>
<evidence type="ECO:0000256" key="1">
    <source>
        <dbReference type="ARBA" id="ARBA00004429"/>
    </source>
</evidence>
<evidence type="ECO:0000256" key="8">
    <source>
        <dbReference type="ARBA" id="ARBA00029447"/>
    </source>
</evidence>
<dbReference type="Gene3D" id="3.30.450.20">
    <property type="entry name" value="PAS domain"/>
    <property type="match status" value="1"/>
</dbReference>
<organism evidence="14 15">
    <name type="scientific">Terasakiella brassicae</name>
    <dbReference type="NCBI Taxonomy" id="1634917"/>
    <lineage>
        <taxon>Bacteria</taxon>
        <taxon>Pseudomonadati</taxon>
        <taxon>Pseudomonadota</taxon>
        <taxon>Alphaproteobacteria</taxon>
        <taxon>Rhodospirillales</taxon>
        <taxon>Terasakiellaceae</taxon>
        <taxon>Terasakiella</taxon>
    </lineage>
</organism>
<evidence type="ECO:0000256" key="2">
    <source>
        <dbReference type="ARBA" id="ARBA00022475"/>
    </source>
</evidence>
<dbReference type="Pfam" id="PF00672">
    <property type="entry name" value="HAMP"/>
    <property type="match status" value="1"/>
</dbReference>